<gene>
    <name evidence="1" type="ORF">KIN20_000216</name>
</gene>
<evidence type="ECO:0000313" key="1">
    <source>
        <dbReference type="EMBL" id="KAJ1345639.1"/>
    </source>
</evidence>
<sequence length="88" mass="10122">MTVCSAFAPRPTLFWSTAQRYVKQTIEEATTVPHQIQWIIFGGKHSTNSVQKWSKRADNGYQKVILNGTRAAICLKFMELIWNNVHNL</sequence>
<accession>A0AAD5QDM5</accession>
<proteinExistence type="predicted"/>
<dbReference type="AlphaFoldDB" id="A0AAD5QDM5"/>
<evidence type="ECO:0000313" key="2">
    <source>
        <dbReference type="Proteomes" id="UP001196413"/>
    </source>
</evidence>
<organism evidence="1 2">
    <name type="scientific">Parelaphostrongylus tenuis</name>
    <name type="common">Meningeal worm</name>
    <dbReference type="NCBI Taxonomy" id="148309"/>
    <lineage>
        <taxon>Eukaryota</taxon>
        <taxon>Metazoa</taxon>
        <taxon>Ecdysozoa</taxon>
        <taxon>Nematoda</taxon>
        <taxon>Chromadorea</taxon>
        <taxon>Rhabditida</taxon>
        <taxon>Rhabditina</taxon>
        <taxon>Rhabditomorpha</taxon>
        <taxon>Strongyloidea</taxon>
        <taxon>Metastrongylidae</taxon>
        <taxon>Parelaphostrongylus</taxon>
    </lineage>
</organism>
<keyword evidence="2" id="KW-1185">Reference proteome</keyword>
<comment type="caution">
    <text evidence="1">The sequence shown here is derived from an EMBL/GenBank/DDBJ whole genome shotgun (WGS) entry which is preliminary data.</text>
</comment>
<protein>
    <submittedName>
        <fullName evidence="1">Uncharacterized protein</fullName>
    </submittedName>
</protein>
<dbReference type="Proteomes" id="UP001196413">
    <property type="component" value="Unassembled WGS sequence"/>
</dbReference>
<reference evidence="1" key="1">
    <citation type="submission" date="2021-06" db="EMBL/GenBank/DDBJ databases">
        <title>Parelaphostrongylus tenuis whole genome reference sequence.</title>
        <authorList>
            <person name="Garwood T.J."/>
            <person name="Larsen P.A."/>
            <person name="Fountain-Jones N.M."/>
            <person name="Garbe J.R."/>
            <person name="Macchietto M.G."/>
            <person name="Kania S.A."/>
            <person name="Gerhold R.W."/>
            <person name="Richards J.E."/>
            <person name="Wolf T.M."/>
        </authorList>
    </citation>
    <scope>NUCLEOTIDE SEQUENCE</scope>
    <source>
        <strain evidence="1">MNPRO001-30</strain>
        <tissue evidence="1">Meninges</tissue>
    </source>
</reference>
<dbReference type="EMBL" id="JAHQIW010000044">
    <property type="protein sequence ID" value="KAJ1345639.1"/>
    <property type="molecule type" value="Genomic_DNA"/>
</dbReference>
<name>A0AAD5QDM5_PARTN</name>